<dbReference type="InterPro" id="IPR039422">
    <property type="entry name" value="MarR/SlyA-like"/>
</dbReference>
<dbReference type="PRINTS" id="PR00598">
    <property type="entry name" value="HTHMARR"/>
</dbReference>
<dbReference type="GO" id="GO:0003700">
    <property type="term" value="F:DNA-binding transcription factor activity"/>
    <property type="evidence" value="ECO:0007669"/>
    <property type="project" value="InterPro"/>
</dbReference>
<dbReference type="GO" id="GO:0003677">
    <property type="term" value="F:DNA binding"/>
    <property type="evidence" value="ECO:0007669"/>
    <property type="project" value="UniProtKB-KW"/>
</dbReference>
<keyword evidence="3" id="KW-0805">Transcription regulation</keyword>
<keyword evidence="2" id="KW-0963">Cytoplasm</keyword>
<keyword evidence="4" id="KW-0238">DNA-binding</keyword>
<proteinExistence type="predicted"/>
<dbReference type="RefSeq" id="WP_165705459.1">
    <property type="nucleotide sequence ID" value="NZ_CP118627.1"/>
</dbReference>
<dbReference type="SUPFAM" id="SSF46785">
    <property type="entry name" value="Winged helix' DNA-binding domain"/>
    <property type="match status" value="1"/>
</dbReference>
<sequence>MTQNKKLTPLSDHLCFSLYATSRAIQRLYTPSLEKHRLTYPQYLILVSLYDLGKISVKRIGEELDLASNTLTPLLKRMEQHGLVKRERSNEDERVVLLTITELGKQVREDAYDLPQILLNKSQLTDEEWNDLTQLLEKLYQDTKS</sequence>
<name>A0AAX3NEV7_9LACT</name>
<evidence type="ECO:0000259" key="6">
    <source>
        <dbReference type="PROSITE" id="PS50995"/>
    </source>
</evidence>
<dbReference type="EMBL" id="CP118627">
    <property type="protein sequence ID" value="WEA13742.1"/>
    <property type="molecule type" value="Genomic_DNA"/>
</dbReference>
<feature type="domain" description="HTH marR-type" evidence="6">
    <location>
        <begin position="11"/>
        <end position="141"/>
    </location>
</feature>
<dbReference type="Gene3D" id="1.10.10.10">
    <property type="entry name" value="Winged helix-like DNA-binding domain superfamily/Winged helix DNA-binding domain"/>
    <property type="match status" value="1"/>
</dbReference>
<dbReference type="GO" id="GO:0005737">
    <property type="term" value="C:cytoplasm"/>
    <property type="evidence" value="ECO:0007669"/>
    <property type="project" value="UniProtKB-SubCell"/>
</dbReference>
<evidence type="ECO:0000313" key="7">
    <source>
        <dbReference type="EMBL" id="WEA13742.1"/>
    </source>
</evidence>
<evidence type="ECO:0000256" key="3">
    <source>
        <dbReference type="ARBA" id="ARBA00023015"/>
    </source>
</evidence>
<dbReference type="SMART" id="SM00347">
    <property type="entry name" value="HTH_MARR"/>
    <property type="match status" value="1"/>
</dbReference>
<evidence type="ECO:0000256" key="2">
    <source>
        <dbReference type="ARBA" id="ARBA00022490"/>
    </source>
</evidence>
<dbReference type="Proteomes" id="UP001217324">
    <property type="component" value="Chromosome"/>
</dbReference>
<dbReference type="PANTHER" id="PTHR33164:SF5">
    <property type="entry name" value="ORGANIC HYDROPEROXIDE RESISTANCE TRANSCRIPTIONAL REGULATOR"/>
    <property type="match status" value="1"/>
</dbReference>
<gene>
    <name evidence="7" type="ORF">PWF74_09705</name>
</gene>
<reference evidence="7" key="1">
    <citation type="submission" date="2023-02" db="EMBL/GenBank/DDBJ databases">
        <title>Comparative genomics and fermentation flavor characterization of five lactic acid bacteria reveal flavor biosynthesis metabolic pathways in fermented muskmelon puree.</title>
        <authorList>
            <person name="Yuan L."/>
            <person name="Li M."/>
            <person name="Xu X."/>
            <person name="Lao F."/>
            <person name="Wu J."/>
        </authorList>
    </citation>
    <scope>NUCLEOTIDE SEQUENCE</scope>
    <source>
        <strain evidence="7">Pa-2</strain>
    </source>
</reference>
<dbReference type="PANTHER" id="PTHR33164">
    <property type="entry name" value="TRANSCRIPTIONAL REGULATOR, MARR FAMILY"/>
    <property type="match status" value="1"/>
</dbReference>
<dbReference type="InterPro" id="IPR036388">
    <property type="entry name" value="WH-like_DNA-bd_sf"/>
</dbReference>
<keyword evidence="5" id="KW-0804">Transcription</keyword>
<dbReference type="GO" id="GO:0006950">
    <property type="term" value="P:response to stress"/>
    <property type="evidence" value="ECO:0007669"/>
    <property type="project" value="TreeGrafter"/>
</dbReference>
<dbReference type="InterPro" id="IPR036390">
    <property type="entry name" value="WH_DNA-bd_sf"/>
</dbReference>
<accession>A0AAX3NEV7</accession>
<evidence type="ECO:0000256" key="5">
    <source>
        <dbReference type="ARBA" id="ARBA00023163"/>
    </source>
</evidence>
<evidence type="ECO:0000256" key="4">
    <source>
        <dbReference type="ARBA" id="ARBA00023125"/>
    </source>
</evidence>
<dbReference type="Pfam" id="PF22381">
    <property type="entry name" value="Staph_reg_Sar_Rot"/>
    <property type="match status" value="1"/>
</dbReference>
<dbReference type="PROSITE" id="PS50995">
    <property type="entry name" value="HTH_MARR_2"/>
    <property type="match status" value="1"/>
</dbReference>
<comment type="subcellular location">
    <subcellularLocation>
        <location evidence="1">Cytoplasm</location>
    </subcellularLocation>
</comment>
<evidence type="ECO:0000256" key="1">
    <source>
        <dbReference type="ARBA" id="ARBA00004496"/>
    </source>
</evidence>
<organism evidence="7 8">
    <name type="scientific">Lactococcus garvieae</name>
    <dbReference type="NCBI Taxonomy" id="1363"/>
    <lineage>
        <taxon>Bacteria</taxon>
        <taxon>Bacillati</taxon>
        <taxon>Bacillota</taxon>
        <taxon>Bacilli</taxon>
        <taxon>Lactobacillales</taxon>
        <taxon>Streptococcaceae</taxon>
        <taxon>Lactococcus</taxon>
    </lineage>
</organism>
<dbReference type="AlphaFoldDB" id="A0AAX3NEV7"/>
<dbReference type="InterPro" id="IPR055166">
    <property type="entry name" value="Transc_reg_Sar_Rot_HTH"/>
</dbReference>
<protein>
    <submittedName>
        <fullName evidence="7">MarR family transcriptional regulator</fullName>
    </submittedName>
</protein>
<dbReference type="InterPro" id="IPR000835">
    <property type="entry name" value="HTH_MarR-typ"/>
</dbReference>
<evidence type="ECO:0000313" key="8">
    <source>
        <dbReference type="Proteomes" id="UP001217324"/>
    </source>
</evidence>